<evidence type="ECO:0000313" key="2">
    <source>
        <dbReference type="EMBL" id="KAK2833665.1"/>
    </source>
</evidence>
<reference evidence="2" key="1">
    <citation type="submission" date="2023-07" db="EMBL/GenBank/DDBJ databases">
        <title>Chromosome-level Genome Assembly of Striped Snakehead (Channa striata).</title>
        <authorList>
            <person name="Liu H."/>
        </authorList>
    </citation>
    <scope>NUCLEOTIDE SEQUENCE</scope>
    <source>
        <strain evidence="2">Gz</strain>
        <tissue evidence="2">Muscle</tissue>
    </source>
</reference>
<feature type="region of interest" description="Disordered" evidence="1">
    <location>
        <begin position="61"/>
        <end position="133"/>
    </location>
</feature>
<dbReference type="EMBL" id="JAUPFM010000013">
    <property type="protein sequence ID" value="KAK2833665.1"/>
    <property type="molecule type" value="Genomic_DNA"/>
</dbReference>
<proteinExistence type="predicted"/>
<name>A0AA88MA61_CHASR</name>
<dbReference type="AlphaFoldDB" id="A0AA88MA61"/>
<sequence>MCGSAETARHGKKVPQDGGTALTGVRLCLPEEKENTMISSLDAAPLWRKCFAKVPLTDAPRGEHQLHAGGGKQRARAAAGGEGSHKDDTRGLPLLTYIIRPNETTTASRDKRGEMRGRKKMTKRWLYTSNRRR</sequence>
<comment type="caution">
    <text evidence="2">The sequence shown here is derived from an EMBL/GenBank/DDBJ whole genome shotgun (WGS) entry which is preliminary data.</text>
</comment>
<dbReference type="Proteomes" id="UP001187415">
    <property type="component" value="Unassembled WGS sequence"/>
</dbReference>
<keyword evidence="3" id="KW-1185">Reference proteome</keyword>
<protein>
    <submittedName>
        <fullName evidence="2">Uncharacterized protein</fullName>
    </submittedName>
</protein>
<organism evidence="2 3">
    <name type="scientific">Channa striata</name>
    <name type="common">Snakehead murrel</name>
    <name type="synonym">Ophicephalus striatus</name>
    <dbReference type="NCBI Taxonomy" id="64152"/>
    <lineage>
        <taxon>Eukaryota</taxon>
        <taxon>Metazoa</taxon>
        <taxon>Chordata</taxon>
        <taxon>Craniata</taxon>
        <taxon>Vertebrata</taxon>
        <taxon>Euteleostomi</taxon>
        <taxon>Actinopterygii</taxon>
        <taxon>Neopterygii</taxon>
        <taxon>Teleostei</taxon>
        <taxon>Neoteleostei</taxon>
        <taxon>Acanthomorphata</taxon>
        <taxon>Anabantaria</taxon>
        <taxon>Anabantiformes</taxon>
        <taxon>Channoidei</taxon>
        <taxon>Channidae</taxon>
        <taxon>Channa</taxon>
    </lineage>
</organism>
<gene>
    <name evidence="2" type="ORF">Q5P01_017554</name>
</gene>
<evidence type="ECO:0000313" key="3">
    <source>
        <dbReference type="Proteomes" id="UP001187415"/>
    </source>
</evidence>
<feature type="region of interest" description="Disordered" evidence="1">
    <location>
        <begin position="1"/>
        <end position="20"/>
    </location>
</feature>
<evidence type="ECO:0000256" key="1">
    <source>
        <dbReference type="SAM" id="MobiDB-lite"/>
    </source>
</evidence>
<accession>A0AA88MA61</accession>